<keyword evidence="5" id="KW-0472">Membrane</keyword>
<dbReference type="Pfam" id="PF25198">
    <property type="entry name" value="Spore_GerAC_N"/>
    <property type="match status" value="1"/>
</dbReference>
<reference evidence="10 11" key="1">
    <citation type="submission" date="2019-06" db="EMBL/GenBank/DDBJ databases">
        <title>Cerasibacillus sp. nov., isolated from maize field.</title>
        <authorList>
            <person name="Lin S.-Y."/>
            <person name="Tsai C.-F."/>
            <person name="Young C.-C."/>
        </authorList>
    </citation>
    <scope>NUCLEOTIDE SEQUENCE [LARGE SCALE GENOMIC DNA]</scope>
    <source>
        <strain evidence="10 11">CC-CFT480</strain>
    </source>
</reference>
<dbReference type="Gene3D" id="6.20.190.10">
    <property type="entry name" value="Nutrient germinant receptor protein C, domain 1"/>
    <property type="match status" value="1"/>
</dbReference>
<organism evidence="10 11">
    <name type="scientific">Cerasibacillus terrae</name>
    <dbReference type="NCBI Taxonomy" id="2498845"/>
    <lineage>
        <taxon>Bacteria</taxon>
        <taxon>Bacillati</taxon>
        <taxon>Bacillota</taxon>
        <taxon>Bacilli</taxon>
        <taxon>Bacillales</taxon>
        <taxon>Bacillaceae</taxon>
        <taxon>Cerasibacillus</taxon>
    </lineage>
</organism>
<keyword evidence="11" id="KW-1185">Reference proteome</keyword>
<dbReference type="NCBIfam" id="TIGR02887">
    <property type="entry name" value="spore_ger_x_C"/>
    <property type="match status" value="1"/>
</dbReference>
<dbReference type="InterPro" id="IPR008844">
    <property type="entry name" value="Spore_GerAC-like"/>
</dbReference>
<evidence type="ECO:0000259" key="9">
    <source>
        <dbReference type="Pfam" id="PF25198"/>
    </source>
</evidence>
<keyword evidence="4" id="KW-0732">Signal</keyword>
<keyword evidence="7" id="KW-0449">Lipoprotein</keyword>
<evidence type="ECO:0000256" key="5">
    <source>
        <dbReference type="ARBA" id="ARBA00023136"/>
    </source>
</evidence>
<dbReference type="PROSITE" id="PS51257">
    <property type="entry name" value="PROKAR_LIPOPROTEIN"/>
    <property type="match status" value="1"/>
</dbReference>
<feature type="domain" description="Spore germination GerAC-like C-terminal" evidence="8">
    <location>
        <begin position="221"/>
        <end position="381"/>
    </location>
</feature>
<comment type="caution">
    <text evidence="10">The sequence shown here is derived from an EMBL/GenBank/DDBJ whole genome shotgun (WGS) entry which is preliminary data.</text>
</comment>
<protein>
    <submittedName>
        <fullName evidence="10">Ger(X)C family spore germination protein</fullName>
    </submittedName>
</protein>
<dbReference type="Proteomes" id="UP000321574">
    <property type="component" value="Unassembled WGS sequence"/>
</dbReference>
<name>A0A5C8NPE3_9BACI</name>
<sequence length="396" mass="45565">MKRLFFIFICLFLLTSCWSRREFNELSIAYGLGIDKEDGEYIVSAQVINPEQISGQSQQSQGGGSSSPVLLYEERGKTLLHTIRKMSKTSPRKIYVAHLYILVIGEKLAKEGLGDTLDFLYRDEEFRNNFYIIIAKDSKARDILSTATPFSVSPSEEIFNRLQYSNKNYSPTKATYIKEFITKTLTDGVEPVVPSILYRKPNQSGEKDKSVPEPSLPTGNAAAFHNDKLIGWLNENQADTYNIITNNVESGIYEIKCDEEEKNSSLESYYTKTEIKPIYKEGPKIELQIEMRGTISELNCNRDIDTEGYRQMEKKFAADFEKRLSDNIKDIQEDIGVDIFGFGREFYRKKPKIWKKYKDNWNEVFKTMEIDVNVTLQITNTDTIENSYLNKLRGGN</sequence>
<evidence type="ECO:0000256" key="7">
    <source>
        <dbReference type="ARBA" id="ARBA00023288"/>
    </source>
</evidence>
<dbReference type="Pfam" id="PF05504">
    <property type="entry name" value="Spore_GerAC"/>
    <property type="match status" value="1"/>
</dbReference>
<dbReference type="RefSeq" id="WP_147668095.1">
    <property type="nucleotide sequence ID" value="NZ_VDUW01000007.1"/>
</dbReference>
<evidence type="ECO:0000256" key="1">
    <source>
        <dbReference type="ARBA" id="ARBA00004635"/>
    </source>
</evidence>
<evidence type="ECO:0000256" key="3">
    <source>
        <dbReference type="ARBA" id="ARBA00022544"/>
    </source>
</evidence>
<evidence type="ECO:0000313" key="11">
    <source>
        <dbReference type="Proteomes" id="UP000321574"/>
    </source>
</evidence>
<dbReference type="GO" id="GO:0016020">
    <property type="term" value="C:membrane"/>
    <property type="evidence" value="ECO:0007669"/>
    <property type="project" value="UniProtKB-SubCell"/>
</dbReference>
<keyword evidence="3" id="KW-0309">Germination</keyword>
<gene>
    <name evidence="10" type="ORF">FHP05_10710</name>
</gene>
<dbReference type="OrthoDB" id="9816067at2"/>
<evidence type="ECO:0000256" key="2">
    <source>
        <dbReference type="ARBA" id="ARBA00007886"/>
    </source>
</evidence>
<dbReference type="AlphaFoldDB" id="A0A5C8NPE3"/>
<evidence type="ECO:0000313" key="10">
    <source>
        <dbReference type="EMBL" id="TXL63644.1"/>
    </source>
</evidence>
<comment type="subcellular location">
    <subcellularLocation>
        <location evidence="1">Membrane</location>
        <topology evidence="1">Lipid-anchor</topology>
    </subcellularLocation>
</comment>
<evidence type="ECO:0000256" key="4">
    <source>
        <dbReference type="ARBA" id="ARBA00022729"/>
    </source>
</evidence>
<dbReference type="PANTHER" id="PTHR35789">
    <property type="entry name" value="SPORE GERMINATION PROTEIN B3"/>
    <property type="match status" value="1"/>
</dbReference>
<comment type="similarity">
    <text evidence="2">Belongs to the GerABKC lipoprotein family.</text>
</comment>
<evidence type="ECO:0000256" key="6">
    <source>
        <dbReference type="ARBA" id="ARBA00023139"/>
    </source>
</evidence>
<dbReference type="PANTHER" id="PTHR35789:SF1">
    <property type="entry name" value="SPORE GERMINATION PROTEIN B3"/>
    <property type="match status" value="1"/>
</dbReference>
<dbReference type="Gene3D" id="3.30.300.210">
    <property type="entry name" value="Nutrient germinant receptor protein C, domain 3"/>
    <property type="match status" value="1"/>
</dbReference>
<dbReference type="InterPro" id="IPR046953">
    <property type="entry name" value="Spore_GerAC-like_C"/>
</dbReference>
<dbReference type="InterPro" id="IPR057336">
    <property type="entry name" value="GerAC_N"/>
</dbReference>
<evidence type="ECO:0000259" key="8">
    <source>
        <dbReference type="Pfam" id="PF05504"/>
    </source>
</evidence>
<proteinExistence type="inferred from homology"/>
<dbReference type="GO" id="GO:0009847">
    <property type="term" value="P:spore germination"/>
    <property type="evidence" value="ECO:0007669"/>
    <property type="project" value="InterPro"/>
</dbReference>
<accession>A0A5C8NPE3</accession>
<keyword evidence="6" id="KW-0564">Palmitate</keyword>
<dbReference type="EMBL" id="VDUW01000007">
    <property type="protein sequence ID" value="TXL63644.1"/>
    <property type="molecule type" value="Genomic_DNA"/>
</dbReference>
<dbReference type="InterPro" id="IPR038501">
    <property type="entry name" value="Spore_GerAC_C_sf"/>
</dbReference>
<feature type="domain" description="Spore germination protein N-terminal" evidence="9">
    <location>
        <begin position="20"/>
        <end position="196"/>
    </location>
</feature>